<organism evidence="1">
    <name type="scientific">Oryza meridionalis</name>
    <dbReference type="NCBI Taxonomy" id="40149"/>
    <lineage>
        <taxon>Eukaryota</taxon>
        <taxon>Viridiplantae</taxon>
        <taxon>Streptophyta</taxon>
        <taxon>Embryophyta</taxon>
        <taxon>Tracheophyta</taxon>
        <taxon>Spermatophyta</taxon>
        <taxon>Magnoliopsida</taxon>
        <taxon>Liliopsida</taxon>
        <taxon>Poales</taxon>
        <taxon>Poaceae</taxon>
        <taxon>BOP clade</taxon>
        <taxon>Oryzoideae</taxon>
        <taxon>Oryzeae</taxon>
        <taxon>Oryzinae</taxon>
        <taxon>Oryza</taxon>
    </lineage>
</organism>
<reference evidence="1" key="1">
    <citation type="submission" date="2015-04" db="UniProtKB">
        <authorList>
            <consortium name="EnsemblPlants"/>
        </authorList>
    </citation>
    <scope>IDENTIFICATION</scope>
</reference>
<dbReference type="AlphaFoldDB" id="A0A0E0CZB1"/>
<reference evidence="1" key="2">
    <citation type="submission" date="2018-05" db="EMBL/GenBank/DDBJ databases">
        <title>OmerRS3 (Oryza meridionalis Reference Sequence Version 3).</title>
        <authorList>
            <person name="Zhang J."/>
            <person name="Kudrna D."/>
            <person name="Lee S."/>
            <person name="Talag J."/>
            <person name="Welchert J."/>
            <person name="Wing R.A."/>
        </authorList>
    </citation>
    <scope>NUCLEOTIDE SEQUENCE [LARGE SCALE GENOMIC DNA]</scope>
    <source>
        <strain evidence="1">cv. OR44</strain>
    </source>
</reference>
<evidence type="ECO:0008006" key="3">
    <source>
        <dbReference type="Google" id="ProtNLM"/>
    </source>
</evidence>
<dbReference type="Gramene" id="OMERI03G12890.1">
    <property type="protein sequence ID" value="OMERI03G12890.1"/>
    <property type="gene ID" value="OMERI03G12890"/>
</dbReference>
<dbReference type="EnsemblPlants" id="OMERI03G12890.1">
    <property type="protein sequence ID" value="OMERI03G12890.1"/>
    <property type="gene ID" value="OMERI03G12890"/>
</dbReference>
<proteinExistence type="predicted"/>
<dbReference type="HOGENOM" id="CLU_2798274_0_0_1"/>
<name>A0A0E0CZB1_9ORYZ</name>
<keyword evidence="2" id="KW-1185">Reference proteome</keyword>
<protein>
    <recommendedName>
        <fullName evidence="3">DUF834 domain-containing protein</fullName>
    </recommendedName>
</protein>
<sequence length="68" mass="7221">MQGMVSTEARGGRRVDCGGGLPRVEADGGCSLPRFAVDASHIWRRSAAVADGAFSRSEEEWKRIAADG</sequence>
<dbReference type="Proteomes" id="UP000008021">
    <property type="component" value="Chromosome 3"/>
</dbReference>
<evidence type="ECO:0000313" key="2">
    <source>
        <dbReference type="Proteomes" id="UP000008021"/>
    </source>
</evidence>
<accession>A0A0E0CZB1</accession>
<evidence type="ECO:0000313" key="1">
    <source>
        <dbReference type="EnsemblPlants" id="OMERI03G12890.1"/>
    </source>
</evidence>